<reference evidence="1 2" key="1">
    <citation type="submission" date="2018-06" db="EMBL/GenBank/DDBJ databases">
        <title>Genomic Encyclopedia of Type Strains, Phase III (KMG-III): the genomes of soil and plant-associated and newly described type strains.</title>
        <authorList>
            <person name="Whitman W."/>
        </authorList>
    </citation>
    <scope>NUCLEOTIDE SEQUENCE [LARGE SCALE GENOMIC DNA]</scope>
    <source>
        <strain evidence="1 2">CGMCC 1.12504</strain>
    </source>
</reference>
<dbReference type="AlphaFoldDB" id="A0A328WVN7"/>
<dbReference type="RefSeq" id="WP_112084885.1">
    <property type="nucleotide sequence ID" value="NZ_QLSV01000002.1"/>
</dbReference>
<accession>A0A328WVN7</accession>
<gene>
    <name evidence="1" type="ORF">B0I10_102129</name>
</gene>
<evidence type="ECO:0000313" key="1">
    <source>
        <dbReference type="EMBL" id="RAR50331.1"/>
    </source>
</evidence>
<evidence type="ECO:0000313" key="2">
    <source>
        <dbReference type="Proteomes" id="UP000249518"/>
    </source>
</evidence>
<proteinExistence type="predicted"/>
<dbReference type="Proteomes" id="UP000249518">
    <property type="component" value="Unassembled WGS sequence"/>
</dbReference>
<keyword evidence="2" id="KW-1185">Reference proteome</keyword>
<sequence>MKKQYIFLTLTLIFYLKSFGQNESIYYKKGIEVVLDSLIKESPKAKFILGNDYTRLNNSKDPFYFFDCSSNFDDLKQESSGISKIIIPSNYSNLHKRNNFFNKLIYGDKLVKLYIDILFEDSKNIIFIASFIGKEGGILMLVKFKENSFDVDEFCKAYFIY</sequence>
<protein>
    <submittedName>
        <fullName evidence="1">Uncharacterized protein</fullName>
    </submittedName>
</protein>
<comment type="caution">
    <text evidence="1">The sequence shown here is derived from an EMBL/GenBank/DDBJ whole genome shotgun (WGS) entry which is preliminary data.</text>
</comment>
<organism evidence="1 2">
    <name type="scientific">Flavobacterium lacus</name>
    <dbReference type="NCBI Taxonomy" id="1353778"/>
    <lineage>
        <taxon>Bacteria</taxon>
        <taxon>Pseudomonadati</taxon>
        <taxon>Bacteroidota</taxon>
        <taxon>Flavobacteriia</taxon>
        <taxon>Flavobacteriales</taxon>
        <taxon>Flavobacteriaceae</taxon>
        <taxon>Flavobacterium</taxon>
    </lineage>
</organism>
<dbReference type="EMBL" id="QLSV01000002">
    <property type="protein sequence ID" value="RAR50331.1"/>
    <property type="molecule type" value="Genomic_DNA"/>
</dbReference>
<name>A0A328WVN7_9FLAO</name>